<dbReference type="Gene3D" id="1.10.10.10">
    <property type="entry name" value="Winged helix-like DNA-binding domain superfamily/Winged helix DNA-binding domain"/>
    <property type="match status" value="1"/>
</dbReference>
<dbReference type="PRINTS" id="PR00039">
    <property type="entry name" value="HTHLYSR"/>
</dbReference>
<comment type="caution">
    <text evidence="6">The sequence shown here is derived from an EMBL/GenBank/DDBJ whole genome shotgun (WGS) entry which is preliminary data.</text>
</comment>
<keyword evidence="4" id="KW-0804">Transcription</keyword>
<reference evidence="6 7" key="1">
    <citation type="journal article" date="2019" name="Int. J. Syst. Evol. Microbiol.">
        <title>The Global Catalogue of Microorganisms (GCM) 10K type strain sequencing project: providing services to taxonomists for standard genome sequencing and annotation.</title>
        <authorList>
            <consortium name="The Broad Institute Genomics Platform"/>
            <consortium name="The Broad Institute Genome Sequencing Center for Infectious Disease"/>
            <person name="Wu L."/>
            <person name="Ma J."/>
        </authorList>
    </citation>
    <scope>NUCLEOTIDE SEQUENCE [LARGE SCALE GENOMIC DNA]</scope>
    <source>
        <strain evidence="6 7">JCM 9383</strain>
    </source>
</reference>
<keyword evidence="2" id="KW-0805">Transcription regulation</keyword>
<keyword evidence="7" id="KW-1185">Reference proteome</keyword>
<dbReference type="CDD" id="cd08414">
    <property type="entry name" value="PBP2_LTTR_aromatics_like"/>
    <property type="match status" value="1"/>
</dbReference>
<feature type="domain" description="HTH lysR-type" evidence="5">
    <location>
        <begin position="24"/>
        <end position="81"/>
    </location>
</feature>
<evidence type="ECO:0000256" key="4">
    <source>
        <dbReference type="ARBA" id="ARBA00023163"/>
    </source>
</evidence>
<dbReference type="InterPro" id="IPR036388">
    <property type="entry name" value="WH-like_DNA-bd_sf"/>
</dbReference>
<dbReference type="SUPFAM" id="SSF46785">
    <property type="entry name" value="Winged helix' DNA-binding domain"/>
    <property type="match status" value="1"/>
</dbReference>
<gene>
    <name evidence="6" type="ORF">GCM10010470_46070</name>
</gene>
<evidence type="ECO:0000313" key="7">
    <source>
        <dbReference type="Proteomes" id="UP001500979"/>
    </source>
</evidence>
<dbReference type="Proteomes" id="UP001500979">
    <property type="component" value="Unassembled WGS sequence"/>
</dbReference>
<name>A0ABN3VHG1_9PSEU</name>
<evidence type="ECO:0000256" key="1">
    <source>
        <dbReference type="ARBA" id="ARBA00009437"/>
    </source>
</evidence>
<accession>A0ABN3VHG1</accession>
<dbReference type="InterPro" id="IPR005119">
    <property type="entry name" value="LysR_subst-bd"/>
</dbReference>
<keyword evidence="3" id="KW-0238">DNA-binding</keyword>
<evidence type="ECO:0000259" key="5">
    <source>
        <dbReference type="PROSITE" id="PS50931"/>
    </source>
</evidence>
<dbReference type="InterPro" id="IPR036390">
    <property type="entry name" value="WH_DNA-bd_sf"/>
</dbReference>
<evidence type="ECO:0000313" key="6">
    <source>
        <dbReference type="EMBL" id="GAA2805608.1"/>
    </source>
</evidence>
<dbReference type="InterPro" id="IPR000847">
    <property type="entry name" value="LysR_HTH_N"/>
</dbReference>
<protein>
    <submittedName>
        <fullName evidence="6">LysR family transcriptional regulator</fullName>
    </submittedName>
</protein>
<dbReference type="PROSITE" id="PS50931">
    <property type="entry name" value="HTH_LYSR"/>
    <property type="match status" value="1"/>
</dbReference>
<dbReference type="Pfam" id="PF00126">
    <property type="entry name" value="HTH_1"/>
    <property type="match status" value="1"/>
</dbReference>
<sequence length="327" mass="35263">MFPEAGYRPAVHKAVRQRAPGGNVEFRHLESFLAIAEELHFGRAAARLHLAQPSLSQQLQRLERSVGAELVARTSHEVRLTPAGEVFREQARAIVMQAHKAAQTAREAAAGRSGTINVGYNFAAGQHVLPAVLGKMHAEHPTVGVTLHEMRTGPQLQALRAGDVDVAMVYGRPVGSEFESRPLAQFPLVAVVGPNHKWAGRPGASFSELAHEPCILFGREQCPAMYDAIYGAASTSGIALNIEYEIDDPGAVAIMASVKPVVGFASAVRGRHVCGSVRTVPVRLYDPVPTIDLHITWLSGRMSPLTELFLDCVESRDAVPGEEPLQV</sequence>
<proteinExistence type="inferred from homology"/>
<dbReference type="Pfam" id="PF03466">
    <property type="entry name" value="LysR_substrate"/>
    <property type="match status" value="1"/>
</dbReference>
<comment type="similarity">
    <text evidence="1">Belongs to the LysR transcriptional regulatory family.</text>
</comment>
<dbReference type="EMBL" id="BAAAUX010000019">
    <property type="protein sequence ID" value="GAA2805608.1"/>
    <property type="molecule type" value="Genomic_DNA"/>
</dbReference>
<dbReference type="SUPFAM" id="SSF53850">
    <property type="entry name" value="Periplasmic binding protein-like II"/>
    <property type="match status" value="1"/>
</dbReference>
<dbReference type="PANTHER" id="PTHR30346:SF30">
    <property type="entry name" value="SMALL NEUTRAL PROTEASE REGULATORY PROTEIN"/>
    <property type="match status" value="1"/>
</dbReference>
<evidence type="ECO:0000256" key="3">
    <source>
        <dbReference type="ARBA" id="ARBA00023125"/>
    </source>
</evidence>
<dbReference type="Gene3D" id="3.40.190.10">
    <property type="entry name" value="Periplasmic binding protein-like II"/>
    <property type="match status" value="2"/>
</dbReference>
<evidence type="ECO:0000256" key="2">
    <source>
        <dbReference type="ARBA" id="ARBA00023015"/>
    </source>
</evidence>
<dbReference type="PANTHER" id="PTHR30346">
    <property type="entry name" value="TRANSCRIPTIONAL DUAL REGULATOR HCAR-RELATED"/>
    <property type="match status" value="1"/>
</dbReference>
<organism evidence="6 7">
    <name type="scientific">Saccharopolyspora taberi</name>
    <dbReference type="NCBI Taxonomy" id="60895"/>
    <lineage>
        <taxon>Bacteria</taxon>
        <taxon>Bacillati</taxon>
        <taxon>Actinomycetota</taxon>
        <taxon>Actinomycetes</taxon>
        <taxon>Pseudonocardiales</taxon>
        <taxon>Pseudonocardiaceae</taxon>
        <taxon>Saccharopolyspora</taxon>
    </lineage>
</organism>